<reference evidence="2" key="2">
    <citation type="journal article" date="2022" name="Microb. Genom.">
        <title>A chromosome-scale genome assembly of the tomato pathogen Cladosporium fulvum reveals a compartmentalized genome architecture and the presence of a dispensable chromosome.</title>
        <authorList>
            <person name="Zaccaron A.Z."/>
            <person name="Chen L.H."/>
            <person name="Samaras A."/>
            <person name="Stergiopoulos I."/>
        </authorList>
    </citation>
    <scope>NUCLEOTIDE SEQUENCE</scope>
    <source>
        <strain evidence="2">Race5_Kim</strain>
    </source>
</reference>
<feature type="region of interest" description="Disordered" evidence="1">
    <location>
        <begin position="380"/>
        <end position="412"/>
    </location>
</feature>
<dbReference type="RefSeq" id="XP_047758739.1">
    <property type="nucleotide sequence ID" value="XM_047902517.1"/>
</dbReference>
<accession>A0A9Q8LBI0</accession>
<evidence type="ECO:0000256" key="1">
    <source>
        <dbReference type="SAM" id="MobiDB-lite"/>
    </source>
</evidence>
<evidence type="ECO:0000313" key="3">
    <source>
        <dbReference type="Proteomes" id="UP000756132"/>
    </source>
</evidence>
<feature type="compositionally biased region" description="Basic and acidic residues" evidence="1">
    <location>
        <begin position="397"/>
        <end position="412"/>
    </location>
</feature>
<gene>
    <name evidence="2" type="ORF">CLAFUR5_03369</name>
</gene>
<feature type="compositionally biased region" description="Polar residues" evidence="1">
    <location>
        <begin position="58"/>
        <end position="68"/>
    </location>
</feature>
<dbReference type="KEGG" id="ffu:CLAFUR5_03369"/>
<dbReference type="EMBL" id="CP090164">
    <property type="protein sequence ID" value="UJO14373.1"/>
    <property type="molecule type" value="Genomic_DNA"/>
</dbReference>
<name>A0A9Q8LBI0_PASFU</name>
<organism evidence="2 3">
    <name type="scientific">Passalora fulva</name>
    <name type="common">Tomato leaf mold</name>
    <name type="synonym">Cladosporium fulvum</name>
    <dbReference type="NCBI Taxonomy" id="5499"/>
    <lineage>
        <taxon>Eukaryota</taxon>
        <taxon>Fungi</taxon>
        <taxon>Dikarya</taxon>
        <taxon>Ascomycota</taxon>
        <taxon>Pezizomycotina</taxon>
        <taxon>Dothideomycetes</taxon>
        <taxon>Dothideomycetidae</taxon>
        <taxon>Mycosphaerellales</taxon>
        <taxon>Mycosphaerellaceae</taxon>
        <taxon>Fulvia</taxon>
    </lineage>
</organism>
<protein>
    <submittedName>
        <fullName evidence="2">Uncharacterized protein</fullName>
    </submittedName>
</protein>
<feature type="compositionally biased region" description="Polar residues" evidence="1">
    <location>
        <begin position="1"/>
        <end position="10"/>
    </location>
</feature>
<feature type="region of interest" description="Disordered" evidence="1">
    <location>
        <begin position="284"/>
        <end position="330"/>
    </location>
</feature>
<dbReference type="OrthoDB" id="10485023at2759"/>
<dbReference type="Proteomes" id="UP000756132">
    <property type="component" value="Chromosome 2"/>
</dbReference>
<feature type="region of interest" description="Disordered" evidence="1">
    <location>
        <begin position="1"/>
        <end position="24"/>
    </location>
</feature>
<reference evidence="2" key="1">
    <citation type="submission" date="2021-12" db="EMBL/GenBank/DDBJ databases">
        <authorList>
            <person name="Zaccaron A."/>
            <person name="Stergiopoulos I."/>
        </authorList>
    </citation>
    <scope>NUCLEOTIDE SEQUENCE</scope>
    <source>
        <strain evidence="2">Race5_Kim</strain>
    </source>
</reference>
<dbReference type="AlphaFoldDB" id="A0A9Q8LBI0"/>
<keyword evidence="3" id="KW-1185">Reference proteome</keyword>
<dbReference type="GeneID" id="71983247"/>
<sequence>MAQEQEQSQPEPHGAEQHGGGGDSMQMLVVRLLIAASQTSEPVASELKDIAMTLSCATTASNDSSSSVGVKDERSSSRSNSVPSLGMLTDGTSIAPGSRDGSGSDDAKSTALVLRDEPSAAMPSSMLHAHLYNNAHSQATGALPSTQFQHTSFEPPAGARSAPGYPGPQSGLQLDFGQRSIPAPGTKRSYPFEDANVSEPKRQHNGFGAAPPGRRPVCRECFSAGLAETCDHTARCNNCKSRGGVNCVYVACARDMGCSDPLCHFMHPDQWHKNDRPVWQLKTSHLAPPGGQAPGPRPMPPAPKPRPKNEGLYGRRSWTAPRQPPWAWSSGNVSTTTDRAFQPAFTGPMAPMTAQNRFTTPFQNYAAEPVNKAFFAFPKVENGNSNNDGGGVPAARPESDFPRGLLKYENDE</sequence>
<evidence type="ECO:0000313" key="2">
    <source>
        <dbReference type="EMBL" id="UJO14373.1"/>
    </source>
</evidence>
<feature type="region of interest" description="Disordered" evidence="1">
    <location>
        <begin position="58"/>
        <end position="109"/>
    </location>
</feature>
<proteinExistence type="predicted"/>
<feature type="region of interest" description="Disordered" evidence="1">
    <location>
        <begin position="148"/>
        <end position="210"/>
    </location>
</feature>
<feature type="compositionally biased region" description="Pro residues" evidence="1">
    <location>
        <begin position="295"/>
        <end position="304"/>
    </location>
</feature>